<keyword evidence="4" id="KW-0472">Membrane</keyword>
<comment type="caution">
    <text evidence="6">The sequence shown here is derived from an EMBL/GenBank/DDBJ whole genome shotgun (WGS) entry which is preliminary data.</text>
</comment>
<protein>
    <recommendedName>
        <fullName evidence="5">ABC-type glycine betaine transport system substrate-binding domain-containing protein</fullName>
    </recommendedName>
</protein>
<gene>
    <name evidence="6" type="ORF">FN960_13535</name>
</gene>
<evidence type="ECO:0000256" key="3">
    <source>
        <dbReference type="ARBA" id="ARBA00022475"/>
    </source>
</evidence>
<dbReference type="PANTHER" id="PTHR47737:SF1">
    <property type="entry name" value="GLYCINE BETAINE_PROLINE BETAINE TRANSPORT SYSTEM PERMEASE PROTEIN PROW"/>
    <property type="match status" value="1"/>
</dbReference>
<evidence type="ECO:0000256" key="4">
    <source>
        <dbReference type="ARBA" id="ARBA00023136"/>
    </source>
</evidence>
<dbReference type="Gene3D" id="3.40.190.100">
    <property type="entry name" value="Glycine betaine-binding periplasmic protein, domain 2"/>
    <property type="match status" value="1"/>
</dbReference>
<dbReference type="GO" id="GO:0043190">
    <property type="term" value="C:ATP-binding cassette (ABC) transporter complex"/>
    <property type="evidence" value="ECO:0007669"/>
    <property type="project" value="InterPro"/>
</dbReference>
<dbReference type="PANTHER" id="PTHR47737">
    <property type="entry name" value="GLYCINE BETAINE/PROLINE BETAINE TRANSPORT SYSTEM PERMEASE PROTEIN PROW"/>
    <property type="match status" value="1"/>
</dbReference>
<evidence type="ECO:0000256" key="1">
    <source>
        <dbReference type="ARBA" id="ARBA00004236"/>
    </source>
</evidence>
<dbReference type="EMBL" id="VLXZ01000008">
    <property type="protein sequence ID" value="TSB45929.1"/>
    <property type="molecule type" value="Genomic_DNA"/>
</dbReference>
<evidence type="ECO:0000313" key="6">
    <source>
        <dbReference type="EMBL" id="TSB45929.1"/>
    </source>
</evidence>
<dbReference type="Proteomes" id="UP000318521">
    <property type="component" value="Unassembled WGS sequence"/>
</dbReference>
<dbReference type="AlphaFoldDB" id="A0A553ZWU0"/>
<reference evidence="6 7" key="1">
    <citation type="submission" date="2019-07" db="EMBL/GenBank/DDBJ databases">
        <authorList>
            <person name="Park Y.J."/>
            <person name="Jeong S.E."/>
            <person name="Jung H.S."/>
        </authorList>
    </citation>
    <scope>NUCLEOTIDE SEQUENCE [LARGE SCALE GENOMIC DNA]</scope>
    <source>
        <strain evidence="7">P16(2019)</strain>
    </source>
</reference>
<dbReference type="InterPro" id="IPR007210">
    <property type="entry name" value="ABC_Gly_betaine_transp_sub-bd"/>
</dbReference>
<dbReference type="GO" id="GO:0031460">
    <property type="term" value="P:glycine betaine transport"/>
    <property type="evidence" value="ECO:0007669"/>
    <property type="project" value="TreeGrafter"/>
</dbReference>
<evidence type="ECO:0000256" key="2">
    <source>
        <dbReference type="ARBA" id="ARBA00022448"/>
    </source>
</evidence>
<dbReference type="GO" id="GO:0015226">
    <property type="term" value="F:carnitine transmembrane transporter activity"/>
    <property type="evidence" value="ECO:0007669"/>
    <property type="project" value="TreeGrafter"/>
</dbReference>
<keyword evidence="2" id="KW-0813">Transport</keyword>
<keyword evidence="3" id="KW-1003">Cell membrane</keyword>
<evidence type="ECO:0000313" key="7">
    <source>
        <dbReference type="Proteomes" id="UP000318521"/>
    </source>
</evidence>
<comment type="subcellular location">
    <subcellularLocation>
        <location evidence="1">Cell membrane</location>
    </subcellularLocation>
</comment>
<evidence type="ECO:0000259" key="5">
    <source>
        <dbReference type="Pfam" id="PF04069"/>
    </source>
</evidence>
<name>A0A553ZWU0_9BACI</name>
<sequence length="141" mass="16603">MTGIDPGASMMQILEEEVMPHYDLESFELTKSSEQAMMQQLDNAYQNQEPIVVTLWNPHYAFEDYDLKYLEDPDQVFGETDDIYYIGRNGIKEDFSEVDRWLKNSFFTEEQLSDLLSLRQEIGAASEWIENNRDVVDEWLD</sequence>
<dbReference type="GO" id="GO:0005275">
    <property type="term" value="F:amine transmembrane transporter activity"/>
    <property type="evidence" value="ECO:0007669"/>
    <property type="project" value="TreeGrafter"/>
</dbReference>
<dbReference type="Gene3D" id="3.40.190.10">
    <property type="entry name" value="Periplasmic binding protein-like II"/>
    <property type="match status" value="1"/>
</dbReference>
<dbReference type="Pfam" id="PF04069">
    <property type="entry name" value="OpuAC"/>
    <property type="match status" value="1"/>
</dbReference>
<keyword evidence="7" id="KW-1185">Reference proteome</keyword>
<accession>A0A553ZWU0</accession>
<feature type="domain" description="ABC-type glycine betaine transport system substrate-binding" evidence="5">
    <location>
        <begin position="2"/>
        <end position="128"/>
    </location>
</feature>
<dbReference type="GO" id="GO:0015871">
    <property type="term" value="P:choline transport"/>
    <property type="evidence" value="ECO:0007669"/>
    <property type="project" value="TreeGrafter"/>
</dbReference>
<organism evidence="6 7">
    <name type="scientific">Alkalicoccobacillus porphyridii</name>
    <dbReference type="NCBI Taxonomy" id="2597270"/>
    <lineage>
        <taxon>Bacteria</taxon>
        <taxon>Bacillati</taxon>
        <taxon>Bacillota</taxon>
        <taxon>Bacilli</taxon>
        <taxon>Bacillales</taxon>
        <taxon>Bacillaceae</taxon>
        <taxon>Alkalicoccobacillus</taxon>
    </lineage>
</organism>
<dbReference type="OrthoDB" id="9787902at2"/>
<dbReference type="SUPFAM" id="SSF53850">
    <property type="entry name" value="Periplasmic binding protein-like II"/>
    <property type="match status" value="1"/>
</dbReference>
<proteinExistence type="predicted"/>